<dbReference type="PANTHER" id="PTHR35617">
    <property type="entry name" value="PHAGE_INTEGRASE DOMAIN-CONTAINING PROTEIN"/>
    <property type="match status" value="1"/>
</dbReference>
<evidence type="ECO:0008006" key="4">
    <source>
        <dbReference type="Google" id="ProtNLM"/>
    </source>
</evidence>
<dbReference type="AlphaFoldDB" id="A0ABD0RMN3"/>
<evidence type="ECO:0000313" key="3">
    <source>
        <dbReference type="Proteomes" id="UP001529510"/>
    </source>
</evidence>
<evidence type="ECO:0000256" key="1">
    <source>
        <dbReference type="ARBA" id="ARBA00023125"/>
    </source>
</evidence>
<dbReference type="InterPro" id="IPR010998">
    <property type="entry name" value="Integrase_recombinase_N"/>
</dbReference>
<evidence type="ECO:0000313" key="2">
    <source>
        <dbReference type="EMBL" id="KAL0199375.1"/>
    </source>
</evidence>
<reference evidence="2 3" key="1">
    <citation type="submission" date="2024-05" db="EMBL/GenBank/DDBJ databases">
        <title>Genome sequencing and assembly of Indian major carp, Cirrhinus mrigala (Hamilton, 1822).</title>
        <authorList>
            <person name="Mohindra V."/>
            <person name="Chowdhury L.M."/>
            <person name="Lal K."/>
            <person name="Jena J.K."/>
        </authorList>
    </citation>
    <scope>NUCLEOTIDE SEQUENCE [LARGE SCALE GENOMIC DNA]</scope>
    <source>
        <strain evidence="2">CM1030</strain>
        <tissue evidence="2">Blood</tissue>
    </source>
</reference>
<dbReference type="Gene3D" id="1.10.150.130">
    <property type="match status" value="1"/>
</dbReference>
<keyword evidence="1" id="KW-0238">DNA-binding</keyword>
<accession>A0ABD0RMN3</accession>
<proteinExistence type="predicted"/>
<dbReference type="EMBL" id="JAMKFB020000003">
    <property type="protein sequence ID" value="KAL0199375.1"/>
    <property type="molecule type" value="Genomic_DNA"/>
</dbReference>
<dbReference type="Proteomes" id="UP001529510">
    <property type="component" value="Unassembled WGS sequence"/>
</dbReference>
<comment type="caution">
    <text evidence="2">The sequence shown here is derived from an EMBL/GenBank/DDBJ whole genome shotgun (WGS) entry which is preliminary data.</text>
</comment>
<dbReference type="GO" id="GO:0003677">
    <property type="term" value="F:DNA binding"/>
    <property type="evidence" value="ECO:0007669"/>
    <property type="project" value="UniProtKB-KW"/>
</dbReference>
<gene>
    <name evidence="2" type="ORF">M9458_007915</name>
</gene>
<feature type="non-terminal residue" evidence="2">
    <location>
        <position position="1"/>
    </location>
</feature>
<keyword evidence="3" id="KW-1185">Reference proteome</keyword>
<dbReference type="SUPFAM" id="SSF47823">
    <property type="entry name" value="lambda integrase-like, N-terminal domain"/>
    <property type="match status" value="1"/>
</dbReference>
<organism evidence="2 3">
    <name type="scientific">Cirrhinus mrigala</name>
    <name type="common">Mrigala</name>
    <dbReference type="NCBI Taxonomy" id="683832"/>
    <lineage>
        <taxon>Eukaryota</taxon>
        <taxon>Metazoa</taxon>
        <taxon>Chordata</taxon>
        <taxon>Craniata</taxon>
        <taxon>Vertebrata</taxon>
        <taxon>Euteleostomi</taxon>
        <taxon>Actinopterygii</taxon>
        <taxon>Neopterygii</taxon>
        <taxon>Teleostei</taxon>
        <taxon>Ostariophysi</taxon>
        <taxon>Cypriniformes</taxon>
        <taxon>Cyprinidae</taxon>
        <taxon>Labeoninae</taxon>
        <taxon>Labeonini</taxon>
        <taxon>Cirrhinus</taxon>
    </lineage>
</organism>
<dbReference type="PANTHER" id="PTHR35617:SF3">
    <property type="entry name" value="CORE-BINDING (CB) DOMAIN-CONTAINING PROTEIN"/>
    <property type="match status" value="1"/>
</dbReference>
<protein>
    <recommendedName>
        <fullName evidence="4">Integrase SAM-like N-terminal domain-containing protein</fullName>
    </recommendedName>
</protein>
<feature type="non-terminal residue" evidence="2">
    <location>
        <position position="133"/>
    </location>
</feature>
<name>A0ABD0RMN3_CIRMR</name>
<sequence length="133" mass="14842">LEYLQDRFSAGLAHSTLRVYVAAISAYHAPLGGMSVGKDPLVVRFLRGALRLKPPVRPRSLRGTSPPPFEPIKESWDHHLSAKTALLLALTPSLLPLAWPRLFFTPDRAPWPVVLQAFCPPPFRDPDQQKLNC</sequence>